<feature type="region of interest" description="Disordered" evidence="1">
    <location>
        <begin position="1"/>
        <end position="21"/>
    </location>
</feature>
<evidence type="ECO:0000313" key="2">
    <source>
        <dbReference type="EMBL" id="PQM49228.1"/>
    </source>
</evidence>
<comment type="caution">
    <text evidence="2">The sequence shown here is derived from an EMBL/GenBank/DDBJ whole genome shotgun (WGS) entry which is preliminary data.</text>
</comment>
<organism evidence="2 3">
    <name type="scientific">Mycobacterium talmoniae</name>
    <dbReference type="NCBI Taxonomy" id="1858794"/>
    <lineage>
        <taxon>Bacteria</taxon>
        <taxon>Bacillati</taxon>
        <taxon>Actinomycetota</taxon>
        <taxon>Actinomycetes</taxon>
        <taxon>Mycobacteriales</taxon>
        <taxon>Mycobacteriaceae</taxon>
        <taxon>Mycobacterium</taxon>
    </lineage>
</organism>
<dbReference type="AlphaFoldDB" id="A0A2S8BRC5"/>
<dbReference type="EMBL" id="PPEA01000086">
    <property type="protein sequence ID" value="PQM49228.1"/>
    <property type="molecule type" value="Genomic_DNA"/>
</dbReference>
<dbReference type="Proteomes" id="UP000238296">
    <property type="component" value="Unassembled WGS sequence"/>
</dbReference>
<feature type="region of interest" description="Disordered" evidence="1">
    <location>
        <begin position="67"/>
        <end position="138"/>
    </location>
</feature>
<evidence type="ECO:0000313" key="3">
    <source>
        <dbReference type="Proteomes" id="UP000238296"/>
    </source>
</evidence>
<gene>
    <name evidence="2" type="ORF">C1Y40_00546</name>
</gene>
<protein>
    <submittedName>
        <fullName evidence="2">Uncharacterized protein</fullName>
    </submittedName>
</protein>
<name>A0A2S8BRC5_9MYCO</name>
<feature type="region of interest" description="Disordered" evidence="1">
    <location>
        <begin position="251"/>
        <end position="283"/>
    </location>
</feature>
<sequence length="283" mass="31539">MPTTAEARGDRRQIHRRLGPHRHRPALRLDLLEHRRHLGLLGGAHDVDDAFGFLEPGRAPFLVVDHGVDQPAAPDGVGHQPRRGQHPRQHRQPGKRVGVQQRPADRGVVDAQLHQPGRQPVRAGGGPAERPGVGDQPGIQAMRHRQVNRFAPRVEQLGDQQRRRIRGRIHEIGGAEQLVGGVVVDHQQFARRFGQITQAAEPVDAGNVDRHHQIGVAAHRVRVDQQPPTRQRLQRLRQVRRRGEADLHVLAAAGQHRGQRQPGGDRDQRGNHRRVTTAGTCRG</sequence>
<evidence type="ECO:0000256" key="1">
    <source>
        <dbReference type="SAM" id="MobiDB-lite"/>
    </source>
</evidence>
<accession>A0A2S8BRC5</accession>
<proteinExistence type="predicted"/>
<feature type="compositionally biased region" description="Basic residues" evidence="1">
    <location>
        <begin position="80"/>
        <end position="94"/>
    </location>
</feature>
<reference evidence="2 3" key="1">
    <citation type="journal article" date="2017" name="Int. J. Syst. Evol. Microbiol.">
        <title>Mycobacterium talmoniae sp. nov., a slowly growing mycobacterium isolated from human respiratory samples.</title>
        <authorList>
            <person name="Davidson R.M."/>
            <person name="DeGroote M.A."/>
            <person name="Marola J.L."/>
            <person name="Buss S."/>
            <person name="Jones V."/>
            <person name="McNeil M.R."/>
            <person name="Freifeld A.G."/>
            <person name="Elaine Epperson L."/>
            <person name="Hasan N.A."/>
            <person name="Jackson M."/>
            <person name="Iwen P.C."/>
            <person name="Salfinger M."/>
            <person name="Strong M."/>
        </authorList>
    </citation>
    <scope>NUCLEOTIDE SEQUENCE [LARGE SCALE GENOMIC DNA]</scope>
    <source>
        <strain evidence="2 3">ATCC BAA-2683</strain>
    </source>
</reference>